<dbReference type="AlphaFoldDB" id="A0AAU6SRY4"/>
<keyword evidence="1" id="KW-0472">Membrane</keyword>
<dbReference type="InterPro" id="IPR000157">
    <property type="entry name" value="TIR_dom"/>
</dbReference>
<proteinExistence type="predicted"/>
<sequence length="317" mass="35046">MAKVFISINSNAGEIEENLYTRLSEQHELLHLQPEIGNEWKASFRSVAQEVDAFILLITDSNLNSKWHKHELDTIVSYALNADKALIPIVIGQTYPPKEIAHINCIFFDPRDIGEIDQVVNLVNQAISAQLGRNLAKESKRAKQIQQLESKAASYVAEAITGLKQRESTLKKSAVFWYWLGYLAIASGVIASLIFAIKGFGNFGAGKTSWDFVVFVAIKSIVLIGLLLSLSKYAFTLGKSFMDEALKNADRIHAISFGQFYLKAYGENSDPNDIKDVFQHWNTGGRNAFSTLSAESFDPKLIEAIATIVHASGSSGK</sequence>
<evidence type="ECO:0000256" key="1">
    <source>
        <dbReference type="SAM" id="Phobius"/>
    </source>
</evidence>
<evidence type="ECO:0000259" key="2">
    <source>
        <dbReference type="Pfam" id="PF13676"/>
    </source>
</evidence>
<protein>
    <submittedName>
        <fullName evidence="3">Toll/interleukin-1 receptor domain-containing protein</fullName>
    </submittedName>
</protein>
<dbReference type="EMBL" id="CP095339">
    <property type="protein sequence ID" value="XAG22729.1"/>
    <property type="molecule type" value="Genomic_DNA"/>
</dbReference>
<feature type="transmembrane region" description="Helical" evidence="1">
    <location>
        <begin position="209"/>
        <end position="230"/>
    </location>
</feature>
<dbReference type="Gene3D" id="3.40.50.10140">
    <property type="entry name" value="Toll/interleukin-1 receptor homology (TIR) domain"/>
    <property type="match status" value="1"/>
</dbReference>
<keyword evidence="3" id="KW-0675">Receptor</keyword>
<dbReference type="Pfam" id="PF13676">
    <property type="entry name" value="TIR_2"/>
    <property type="match status" value="1"/>
</dbReference>
<accession>A0AAU6SRY4</accession>
<feature type="domain" description="TIR" evidence="2">
    <location>
        <begin position="4"/>
        <end position="109"/>
    </location>
</feature>
<name>A0AAU6SRY4_UNCXX</name>
<reference evidence="3" key="1">
    <citation type="submission" date="2022-03" db="EMBL/GenBank/DDBJ databases">
        <title>Sea Food Isolates.</title>
        <authorList>
            <person name="Li c."/>
        </authorList>
    </citation>
    <scope>NUCLEOTIDE SEQUENCE</scope>
    <source>
        <strain evidence="3">19PA01SH03</strain>
    </source>
</reference>
<dbReference type="GO" id="GO:0007165">
    <property type="term" value="P:signal transduction"/>
    <property type="evidence" value="ECO:0007669"/>
    <property type="project" value="InterPro"/>
</dbReference>
<organism evidence="3">
    <name type="scientific">bacterium 19PA01SH03</name>
    <dbReference type="NCBI Taxonomy" id="2920705"/>
    <lineage>
        <taxon>Bacteria</taxon>
    </lineage>
</organism>
<feature type="transmembrane region" description="Helical" evidence="1">
    <location>
        <begin position="175"/>
        <end position="197"/>
    </location>
</feature>
<keyword evidence="1" id="KW-0812">Transmembrane</keyword>
<evidence type="ECO:0000313" key="3">
    <source>
        <dbReference type="EMBL" id="XAG22729.1"/>
    </source>
</evidence>
<keyword evidence="1" id="KW-1133">Transmembrane helix</keyword>
<gene>
    <name evidence="3" type="ORF">MRN70_16115</name>
</gene>
<dbReference type="InterPro" id="IPR035897">
    <property type="entry name" value="Toll_tir_struct_dom_sf"/>
</dbReference>
<dbReference type="SUPFAM" id="SSF52200">
    <property type="entry name" value="Toll/Interleukin receptor TIR domain"/>
    <property type="match status" value="1"/>
</dbReference>